<dbReference type="Gene3D" id="1.10.20.10">
    <property type="entry name" value="Histone, subunit A"/>
    <property type="match status" value="1"/>
</dbReference>
<dbReference type="Pfam" id="PF16211">
    <property type="entry name" value="Histone_H2A_C"/>
    <property type="match status" value="1"/>
</dbReference>
<evidence type="ECO:0000256" key="3">
    <source>
        <dbReference type="ARBA" id="ARBA00004286"/>
    </source>
</evidence>
<evidence type="ECO:0000256" key="7">
    <source>
        <dbReference type="ARBA" id="ARBA00023242"/>
    </source>
</evidence>
<dbReference type="SUPFAM" id="SSF47113">
    <property type="entry name" value="Histone-fold"/>
    <property type="match status" value="1"/>
</dbReference>
<dbReference type="SMART" id="SM00414">
    <property type="entry name" value="H2A"/>
    <property type="match status" value="1"/>
</dbReference>
<dbReference type="PANTHER" id="PTHR23430">
    <property type="entry name" value="HISTONE H2A"/>
    <property type="match status" value="1"/>
</dbReference>
<dbReference type="PRINTS" id="PR00620">
    <property type="entry name" value="HISTONEH2A"/>
</dbReference>
<evidence type="ECO:0000256" key="2">
    <source>
        <dbReference type="ARBA" id="ARBA00004123"/>
    </source>
</evidence>
<dbReference type="InterPro" id="IPR007125">
    <property type="entry name" value="H2A/H2B/H3"/>
</dbReference>
<dbReference type="InterPro" id="IPR002119">
    <property type="entry name" value="Histone_H2A"/>
</dbReference>
<evidence type="ECO:0000256" key="6">
    <source>
        <dbReference type="ARBA" id="ARBA00022723"/>
    </source>
</evidence>
<comment type="caution">
    <text evidence="11">The sequence shown here is derived from an EMBL/GenBank/DDBJ whole genome shotgun (WGS) entry which is preliminary data.</text>
</comment>
<feature type="domain" description="Core Histone H2A/H2B/H3" evidence="8">
    <location>
        <begin position="19"/>
        <end position="67"/>
    </location>
</feature>
<keyword evidence="6" id="KW-0479">Metal-binding</keyword>
<dbReference type="CDD" id="cd00074">
    <property type="entry name" value="HFD_H2A"/>
    <property type="match status" value="1"/>
</dbReference>
<dbReference type="GO" id="GO:0046872">
    <property type="term" value="F:metal ion binding"/>
    <property type="evidence" value="ECO:0007669"/>
    <property type="project" value="UniProtKB-KW"/>
</dbReference>
<dbReference type="GO" id="GO:0046982">
    <property type="term" value="F:protein heterodimerization activity"/>
    <property type="evidence" value="ECO:0007669"/>
    <property type="project" value="InterPro"/>
</dbReference>
<accession>A0AAD9TR49</accession>
<dbReference type="InterPro" id="IPR032454">
    <property type="entry name" value="Histone_H2A_C"/>
</dbReference>
<dbReference type="Pfam" id="PF00125">
    <property type="entry name" value="Histone"/>
    <property type="match status" value="1"/>
</dbReference>
<name>A0AAD9TR49_9ROSI</name>
<evidence type="ECO:0000259" key="8">
    <source>
        <dbReference type="Pfam" id="PF00125"/>
    </source>
</evidence>
<keyword evidence="5" id="KW-0158">Chromosome</keyword>
<protein>
    <recommendedName>
        <fullName evidence="13">Histone H2A</fullName>
    </recommendedName>
</protein>
<dbReference type="GO" id="GO:0000786">
    <property type="term" value="C:nucleosome"/>
    <property type="evidence" value="ECO:0007669"/>
    <property type="project" value="InterPro"/>
</dbReference>
<organism evidence="11 12">
    <name type="scientific">Dipteronia dyeriana</name>
    <dbReference type="NCBI Taxonomy" id="168575"/>
    <lineage>
        <taxon>Eukaryota</taxon>
        <taxon>Viridiplantae</taxon>
        <taxon>Streptophyta</taxon>
        <taxon>Embryophyta</taxon>
        <taxon>Tracheophyta</taxon>
        <taxon>Spermatophyta</taxon>
        <taxon>Magnoliopsida</taxon>
        <taxon>eudicotyledons</taxon>
        <taxon>Gunneridae</taxon>
        <taxon>Pentapetalae</taxon>
        <taxon>rosids</taxon>
        <taxon>malvids</taxon>
        <taxon>Sapindales</taxon>
        <taxon>Sapindaceae</taxon>
        <taxon>Hippocastanoideae</taxon>
        <taxon>Acereae</taxon>
        <taxon>Dipteronia</taxon>
    </lineage>
</organism>
<dbReference type="GO" id="GO:0030527">
    <property type="term" value="F:structural constituent of chromatin"/>
    <property type="evidence" value="ECO:0007669"/>
    <property type="project" value="InterPro"/>
</dbReference>
<feature type="domain" description="DDE Tnp4" evidence="9">
    <location>
        <begin position="134"/>
        <end position="227"/>
    </location>
</feature>
<reference evidence="11" key="1">
    <citation type="journal article" date="2023" name="Plant J.">
        <title>Genome sequences and population genomics provide insights into the demographic history, inbreeding, and mutation load of two 'living fossil' tree species of Dipteronia.</title>
        <authorList>
            <person name="Feng Y."/>
            <person name="Comes H.P."/>
            <person name="Chen J."/>
            <person name="Zhu S."/>
            <person name="Lu R."/>
            <person name="Zhang X."/>
            <person name="Li P."/>
            <person name="Qiu J."/>
            <person name="Olsen K.M."/>
            <person name="Qiu Y."/>
        </authorList>
    </citation>
    <scope>NUCLEOTIDE SEQUENCE</scope>
    <source>
        <strain evidence="11">KIB01</strain>
    </source>
</reference>
<evidence type="ECO:0000259" key="9">
    <source>
        <dbReference type="Pfam" id="PF13359"/>
    </source>
</evidence>
<evidence type="ECO:0000256" key="4">
    <source>
        <dbReference type="ARBA" id="ARBA00010691"/>
    </source>
</evidence>
<dbReference type="EMBL" id="JANJYI010000008">
    <property type="protein sequence ID" value="KAK2640616.1"/>
    <property type="molecule type" value="Genomic_DNA"/>
</dbReference>
<gene>
    <name evidence="11" type="ORF">Ddye_028411</name>
</gene>
<dbReference type="FunFam" id="1.10.20.10:FF:000103">
    <property type="entry name" value="Histone H2A type 1"/>
    <property type="match status" value="1"/>
</dbReference>
<proteinExistence type="inferred from homology"/>
<evidence type="ECO:0000313" key="11">
    <source>
        <dbReference type="EMBL" id="KAK2640616.1"/>
    </source>
</evidence>
<dbReference type="Pfam" id="PF13359">
    <property type="entry name" value="DDE_Tnp_4"/>
    <property type="match status" value="1"/>
</dbReference>
<comment type="cofactor">
    <cofactor evidence="1">
        <name>a divalent metal cation</name>
        <dbReference type="ChEBI" id="CHEBI:60240"/>
    </cofactor>
</comment>
<dbReference type="InterPro" id="IPR009072">
    <property type="entry name" value="Histone-fold"/>
</dbReference>
<evidence type="ECO:0000313" key="12">
    <source>
        <dbReference type="Proteomes" id="UP001280121"/>
    </source>
</evidence>
<keyword evidence="12" id="KW-1185">Reference proteome</keyword>
<evidence type="ECO:0000259" key="10">
    <source>
        <dbReference type="Pfam" id="PF16211"/>
    </source>
</evidence>
<comment type="subcellular location">
    <subcellularLocation>
        <location evidence="3">Chromosome</location>
    </subcellularLocation>
    <subcellularLocation>
        <location evidence="2">Nucleus</location>
    </subcellularLocation>
</comment>
<evidence type="ECO:0000256" key="5">
    <source>
        <dbReference type="ARBA" id="ARBA00022454"/>
    </source>
</evidence>
<dbReference type="Proteomes" id="UP001280121">
    <property type="component" value="Unassembled WGS sequence"/>
</dbReference>
<evidence type="ECO:0000256" key="1">
    <source>
        <dbReference type="ARBA" id="ARBA00001968"/>
    </source>
</evidence>
<dbReference type="GO" id="GO:0003677">
    <property type="term" value="F:DNA binding"/>
    <property type="evidence" value="ECO:0007669"/>
    <property type="project" value="InterPro"/>
</dbReference>
<dbReference type="AlphaFoldDB" id="A0AAD9TR49"/>
<dbReference type="InterPro" id="IPR027806">
    <property type="entry name" value="HARBI1_dom"/>
</dbReference>
<sequence length="458" mass="51782">MINRKYVIIARFLKAGKYAERVGAGAPVYLSAVLEYLAAEVLELAGNAARDNKKNRIVPRHIQLAVRNDEELSKLLGSVTIANGGVLPNIHQTLLPKKKVRDELMNKLQTNHICRNIIRMGPEAFKNLRGILKRDGKYYIVDARYMLRSVLIVPYRGVHYHLKEYSSHPPQNSCELFNLRHASLHNAIKRAFGILKKRFPTIGSTTEPNYSADTQSSITLACCILHNYLMGVYPDQSLIEEVDKEISNEFEESEEVDDTPINVDENHFEVYNNSMIVDEDAIRGEFIRDTLAIEIDRATCAGAETTKKKHKRWDNGSGDDYETIKGIDQLLSQNEVTLESVAHMDDDMDTMVSLETTSQIPTQTAQLKRNKRKTSNAEHNPDEMIKAIHSLAKAIKEENSMFDKSQPQVYSEQDLWNDLLATKFCVQEACTLPSSSRMITPIPVLPPTMSTKASQFTL</sequence>
<comment type="similarity">
    <text evidence="4">Belongs to the histone H2A family.</text>
</comment>
<feature type="domain" description="Histone H2A C-terminal" evidence="10">
    <location>
        <begin position="70"/>
        <end position="99"/>
    </location>
</feature>
<evidence type="ECO:0008006" key="13">
    <source>
        <dbReference type="Google" id="ProtNLM"/>
    </source>
</evidence>
<dbReference type="GO" id="GO:0005634">
    <property type="term" value="C:nucleus"/>
    <property type="evidence" value="ECO:0007669"/>
    <property type="project" value="UniProtKB-SubCell"/>
</dbReference>
<keyword evidence="7" id="KW-0539">Nucleus</keyword>